<dbReference type="InterPro" id="IPR022688">
    <property type="entry name" value="G2P_C"/>
</dbReference>
<keyword evidence="4" id="KW-1185">Reference proteome</keyword>
<dbReference type="Pfam" id="PF05144">
    <property type="entry name" value="Phage_CRI"/>
    <property type="match status" value="1"/>
</dbReference>
<evidence type="ECO:0000313" key="4">
    <source>
        <dbReference type="Proteomes" id="UP001589813"/>
    </source>
</evidence>
<accession>A0ABV6BCA5</accession>
<organism evidence="3 4">
    <name type="scientific">Rheinheimera tilapiae</name>
    <dbReference type="NCBI Taxonomy" id="875043"/>
    <lineage>
        <taxon>Bacteria</taxon>
        <taxon>Pseudomonadati</taxon>
        <taxon>Pseudomonadota</taxon>
        <taxon>Gammaproteobacteria</taxon>
        <taxon>Chromatiales</taxon>
        <taxon>Chromatiaceae</taxon>
        <taxon>Rheinheimera</taxon>
    </lineage>
</organism>
<dbReference type="EMBL" id="JBHLXP010000001">
    <property type="protein sequence ID" value="MFC0048499.1"/>
    <property type="molecule type" value="Genomic_DNA"/>
</dbReference>
<protein>
    <submittedName>
        <fullName evidence="3">Phage/plasmid replication protein, II/X family</fullName>
    </submittedName>
</protein>
<proteinExistence type="predicted"/>
<dbReference type="Pfam" id="PF05155">
    <property type="entry name" value="G2P_X_C"/>
    <property type="match status" value="1"/>
</dbReference>
<dbReference type="InterPro" id="IPR022686">
    <property type="entry name" value="G2P_N"/>
</dbReference>
<reference evidence="3 4" key="1">
    <citation type="submission" date="2024-09" db="EMBL/GenBank/DDBJ databases">
        <authorList>
            <person name="Sun Q."/>
            <person name="Mori K."/>
        </authorList>
    </citation>
    <scope>NUCLEOTIDE SEQUENCE [LARGE SCALE GENOMIC DNA]</scope>
    <source>
        <strain evidence="3 4">KCTC 23315</strain>
    </source>
</reference>
<dbReference type="NCBIfam" id="TIGR01629">
    <property type="entry name" value="rep_II_X"/>
    <property type="match status" value="1"/>
</dbReference>
<evidence type="ECO:0000259" key="2">
    <source>
        <dbReference type="Pfam" id="PF05155"/>
    </source>
</evidence>
<dbReference type="InterPro" id="IPR006516">
    <property type="entry name" value="G2P"/>
</dbReference>
<gene>
    <name evidence="3" type="ORF">ACFFJP_09370</name>
</gene>
<dbReference type="RefSeq" id="WP_377243421.1">
    <property type="nucleotide sequence ID" value="NZ_JBHLXP010000001.1"/>
</dbReference>
<feature type="domain" description="Replication-associated protein G2P N-terminal" evidence="1">
    <location>
        <begin position="43"/>
        <end position="254"/>
    </location>
</feature>
<evidence type="ECO:0000259" key="1">
    <source>
        <dbReference type="Pfam" id="PF05144"/>
    </source>
</evidence>
<comment type="caution">
    <text evidence="3">The sequence shown here is derived from an EMBL/GenBank/DDBJ whole genome shotgun (WGS) entry which is preliminary data.</text>
</comment>
<feature type="domain" description="Replication-associated protein G2P C-terminal" evidence="2">
    <location>
        <begin position="317"/>
        <end position="398"/>
    </location>
</feature>
<dbReference type="Proteomes" id="UP001589813">
    <property type="component" value="Unassembled WGS sequence"/>
</dbReference>
<sequence>MVAISVPFLRRYYVDSPTGAPFIDDRTLIERFGLDMSGCVSWDAEHNKFTFTQLHHKFESLPSSFASLAFKIINGTDFKQIPYIKIVGNPAKLLQGHNVYGPDNLELCIMAVVQAFVFGDHNLSDYLDWEHACVDYLDLTYTAHVANQQQAQQCLDMMRNIKVGQTRPWYDDSYASTIYFNKGSELRINKVYLKLLELDAQINKLTRRYAQTKYEHFRRQLIEITRPEIRQFATGALRFETRVYRQWLNAQGVNTSLGLITDPNLQKNDTDIIPRLWRSAFQDIFKSFEGATMNTYDTESVLNGLKIAFGRPTKTGTSYAKANRLYGIYRNIMADGFQRTKASHDRATWGRYMKDLNHAGLSLAQLMNLTGEHSNVVPFIKMINVDFSKQLPADYVEPLPLSQQYHQNPALLRLVS</sequence>
<name>A0ABV6BCA5_9GAMM</name>
<evidence type="ECO:0000313" key="3">
    <source>
        <dbReference type="EMBL" id="MFC0048499.1"/>
    </source>
</evidence>